<dbReference type="GO" id="GO:0005737">
    <property type="term" value="C:cytoplasm"/>
    <property type="evidence" value="ECO:0007669"/>
    <property type="project" value="UniProtKB-ARBA"/>
</dbReference>
<dbReference type="GO" id="GO:1990904">
    <property type="term" value="C:ribonucleoprotein complex"/>
    <property type="evidence" value="ECO:0007669"/>
    <property type="project" value="UniProtKB-KW"/>
</dbReference>
<keyword evidence="2 5" id="KW-0689">Ribosomal protein</keyword>
<feature type="domain" description="S1 motif" evidence="4">
    <location>
        <begin position="196"/>
        <end position="264"/>
    </location>
</feature>
<sequence>MSEMQQSFEEMLEASLVEIHRGEIVEGTVIDVNDNEIYVNIGYKSDGIIPKSEFSNFPAIHLKDAVKPGDTIRAKVLRVNDGEGQVLLTYKRLKSEEGLRKVEELYNSKEPVTAKVNLVLDGGLVVIIDEVRIFIPASLVSDTYVTDLSEFKNQDFTFVITEFNLKKNRIIGNRRILLEEEKNARIEEVFETLAPGQVIEGTVKNITDYGVFVSVNGVDGLVHISELSWGRIRSPKDVVSVGDTVKVRILDVNTKKKKISLSMKFEEDNPWNNAEEKFAVGNVVTGRVARMTDFGAFIELETGVDALLHVSQISIKHVEKPSDVLQVGEMVTARVTDLNLEDKKISLSIKELEREQEAAGVYDDAVEDEE</sequence>
<feature type="domain" description="S1 motif" evidence="4">
    <location>
        <begin position="281"/>
        <end position="350"/>
    </location>
</feature>
<dbReference type="Proteomes" id="UP000461585">
    <property type="component" value="Unassembled WGS sequence"/>
</dbReference>
<dbReference type="PANTHER" id="PTHR10724:SF7">
    <property type="entry name" value="SMALL RIBOSOMAL SUBUNIT PROTEIN BS1C"/>
    <property type="match status" value="1"/>
</dbReference>
<dbReference type="EMBL" id="JAAEEH010000001">
    <property type="protein sequence ID" value="NDL66305.1"/>
    <property type="molecule type" value="Genomic_DNA"/>
</dbReference>
<gene>
    <name evidence="5" type="primary">rpsA</name>
    <name evidence="5" type="ORF">GXN74_00905</name>
</gene>
<dbReference type="GO" id="GO:0005840">
    <property type="term" value="C:ribosome"/>
    <property type="evidence" value="ECO:0007669"/>
    <property type="project" value="UniProtKB-KW"/>
</dbReference>
<dbReference type="RefSeq" id="WP_162369024.1">
    <property type="nucleotide sequence ID" value="NZ_JAAEEH010000001.1"/>
</dbReference>
<dbReference type="CDD" id="cd04465">
    <property type="entry name" value="S1_RPS1_repeat_ec2_hs2"/>
    <property type="match status" value="1"/>
</dbReference>
<dbReference type="NCBIfam" id="NF005208">
    <property type="entry name" value="PRK06676.1"/>
    <property type="match status" value="1"/>
</dbReference>
<evidence type="ECO:0000313" key="5">
    <source>
        <dbReference type="EMBL" id="NDL66305.1"/>
    </source>
</evidence>
<dbReference type="GO" id="GO:0006412">
    <property type="term" value="P:translation"/>
    <property type="evidence" value="ECO:0007669"/>
    <property type="project" value="TreeGrafter"/>
</dbReference>
<dbReference type="InterPro" id="IPR035104">
    <property type="entry name" value="Ribosomal_protein_S1-like"/>
</dbReference>
<keyword evidence="3" id="KW-0687">Ribonucleoprotein</keyword>
<dbReference type="Pfam" id="PF00575">
    <property type="entry name" value="S1"/>
    <property type="match status" value="3"/>
</dbReference>
<evidence type="ECO:0000256" key="3">
    <source>
        <dbReference type="ARBA" id="ARBA00023274"/>
    </source>
</evidence>
<protein>
    <submittedName>
        <fullName evidence="5">30S ribosomal protein S1</fullName>
    </submittedName>
</protein>
<proteinExistence type="inferred from homology"/>
<dbReference type="InterPro" id="IPR050437">
    <property type="entry name" value="Ribos_protein_bS1-like"/>
</dbReference>
<evidence type="ECO:0000256" key="2">
    <source>
        <dbReference type="ARBA" id="ARBA00022980"/>
    </source>
</evidence>
<dbReference type="Gene3D" id="2.40.50.140">
    <property type="entry name" value="Nucleic acid-binding proteins"/>
    <property type="match status" value="3"/>
</dbReference>
<dbReference type="AlphaFoldDB" id="A0A7X5HTC2"/>
<dbReference type="CDD" id="cd05687">
    <property type="entry name" value="S1_RPS1_repeat_ec1_hs1"/>
    <property type="match status" value="1"/>
</dbReference>
<dbReference type="PRINTS" id="PR00681">
    <property type="entry name" value="RIBOSOMALS1"/>
</dbReference>
<evidence type="ECO:0000259" key="4">
    <source>
        <dbReference type="PROSITE" id="PS50126"/>
    </source>
</evidence>
<dbReference type="InterPro" id="IPR003029">
    <property type="entry name" value="S1_domain"/>
</dbReference>
<feature type="domain" description="S1 motif" evidence="4">
    <location>
        <begin position="22"/>
        <end position="91"/>
    </location>
</feature>
<dbReference type="GO" id="GO:0003735">
    <property type="term" value="F:structural constituent of ribosome"/>
    <property type="evidence" value="ECO:0007669"/>
    <property type="project" value="TreeGrafter"/>
</dbReference>
<dbReference type="InterPro" id="IPR012340">
    <property type="entry name" value="NA-bd_OB-fold"/>
</dbReference>
<dbReference type="SUPFAM" id="SSF50249">
    <property type="entry name" value="Nucleic acid-binding proteins"/>
    <property type="match status" value="4"/>
</dbReference>
<dbReference type="SMART" id="SM00316">
    <property type="entry name" value="S1"/>
    <property type="match status" value="4"/>
</dbReference>
<keyword evidence="6" id="KW-1185">Reference proteome</keyword>
<dbReference type="PROSITE" id="PS50126">
    <property type="entry name" value="S1"/>
    <property type="match status" value="3"/>
</dbReference>
<dbReference type="CDD" id="cd05688">
    <property type="entry name" value="S1_RPS1_repeat_ec3"/>
    <property type="match status" value="1"/>
</dbReference>
<evidence type="ECO:0000256" key="1">
    <source>
        <dbReference type="ARBA" id="ARBA00006767"/>
    </source>
</evidence>
<reference evidence="5 6" key="1">
    <citation type="submission" date="2020-01" db="EMBL/GenBank/DDBJ databases">
        <title>Anaeroalcalibacter tamaniensis gen. nov., sp. nov., moderately halophilic strictly anaerobic fermenter bacterium from mud volcano of Taman peninsula.</title>
        <authorList>
            <person name="Frolova A."/>
            <person name="Merkel A.Y."/>
            <person name="Slobodkin A.I."/>
        </authorList>
    </citation>
    <scope>NUCLEOTIDE SEQUENCE [LARGE SCALE GENOMIC DNA]</scope>
    <source>
        <strain evidence="5 6">F-3ap</strain>
    </source>
</reference>
<evidence type="ECO:0000313" key="6">
    <source>
        <dbReference type="Proteomes" id="UP000461585"/>
    </source>
</evidence>
<dbReference type="GO" id="GO:0003729">
    <property type="term" value="F:mRNA binding"/>
    <property type="evidence" value="ECO:0007669"/>
    <property type="project" value="UniProtKB-ARBA"/>
</dbReference>
<dbReference type="PANTHER" id="PTHR10724">
    <property type="entry name" value="30S RIBOSOMAL PROTEIN S1"/>
    <property type="match status" value="1"/>
</dbReference>
<comment type="caution">
    <text evidence="5">The sequence shown here is derived from an EMBL/GenBank/DDBJ whole genome shotgun (WGS) entry which is preliminary data.</text>
</comment>
<name>A0A7X5HTC2_9FIRM</name>
<dbReference type="FunFam" id="2.40.50.140:FF:000051">
    <property type="entry name" value="RNA-binding transcriptional accessory protein"/>
    <property type="match status" value="1"/>
</dbReference>
<comment type="similarity">
    <text evidence="1">Belongs to the bacterial ribosomal protein bS1 family.</text>
</comment>
<accession>A0A7X5HTC2</accession>
<organism evidence="5 6">
    <name type="scientific">Anaerotalea alkaliphila</name>
    <dbReference type="NCBI Taxonomy" id="2662126"/>
    <lineage>
        <taxon>Bacteria</taxon>
        <taxon>Bacillati</taxon>
        <taxon>Bacillota</taxon>
        <taxon>Clostridia</taxon>
        <taxon>Eubacteriales</taxon>
        <taxon>Anaerotalea</taxon>
    </lineage>
</organism>